<keyword evidence="3" id="KW-1185">Reference proteome</keyword>
<reference evidence="2" key="1">
    <citation type="submission" date="2021-03" db="EMBL/GenBank/DDBJ databases">
        <authorList>
            <person name="Tagirdzhanova G."/>
        </authorList>
    </citation>
    <scope>NUCLEOTIDE SEQUENCE</scope>
</reference>
<protein>
    <submittedName>
        <fullName evidence="2">Uncharacterized protein</fullName>
    </submittedName>
</protein>
<dbReference type="Proteomes" id="UP000664203">
    <property type="component" value="Unassembled WGS sequence"/>
</dbReference>
<feature type="compositionally biased region" description="Polar residues" evidence="1">
    <location>
        <begin position="387"/>
        <end position="420"/>
    </location>
</feature>
<evidence type="ECO:0000313" key="2">
    <source>
        <dbReference type="EMBL" id="CAF9925641.1"/>
    </source>
</evidence>
<feature type="compositionally biased region" description="Polar residues" evidence="1">
    <location>
        <begin position="370"/>
        <end position="379"/>
    </location>
</feature>
<comment type="caution">
    <text evidence="2">The sequence shown here is derived from an EMBL/GenBank/DDBJ whole genome shotgun (WGS) entry which is preliminary data.</text>
</comment>
<dbReference type="EMBL" id="CAJPDR010000206">
    <property type="protein sequence ID" value="CAF9925641.1"/>
    <property type="molecule type" value="Genomic_DNA"/>
</dbReference>
<dbReference type="OrthoDB" id="5374548at2759"/>
<evidence type="ECO:0000256" key="1">
    <source>
        <dbReference type="SAM" id="MobiDB-lite"/>
    </source>
</evidence>
<accession>A0A8H3FQY9</accession>
<evidence type="ECO:0000313" key="3">
    <source>
        <dbReference type="Proteomes" id="UP000664203"/>
    </source>
</evidence>
<proteinExistence type="predicted"/>
<organism evidence="2 3">
    <name type="scientific">Alectoria fallacina</name>
    <dbReference type="NCBI Taxonomy" id="1903189"/>
    <lineage>
        <taxon>Eukaryota</taxon>
        <taxon>Fungi</taxon>
        <taxon>Dikarya</taxon>
        <taxon>Ascomycota</taxon>
        <taxon>Pezizomycotina</taxon>
        <taxon>Lecanoromycetes</taxon>
        <taxon>OSLEUM clade</taxon>
        <taxon>Lecanoromycetidae</taxon>
        <taxon>Lecanorales</taxon>
        <taxon>Lecanorineae</taxon>
        <taxon>Parmeliaceae</taxon>
        <taxon>Alectoria</taxon>
    </lineage>
</organism>
<dbReference type="AlphaFoldDB" id="A0A8H3FQY9"/>
<feature type="region of interest" description="Disordered" evidence="1">
    <location>
        <begin position="350"/>
        <end position="453"/>
    </location>
</feature>
<name>A0A8H3FQY9_9LECA</name>
<feature type="region of interest" description="Disordered" evidence="1">
    <location>
        <begin position="51"/>
        <end position="76"/>
    </location>
</feature>
<gene>
    <name evidence="2" type="ORF">ALECFALPRED_003185</name>
</gene>
<sequence>MASTRAHLFGNTLCDGLNCAGTAHSSADGEDIAISNLKITSDNLHNPNQAVAANPAALPITPTRPTPNSAKKRRQMPDLSRLTATPGHGARMSMIFRDAATSLQGSRLSICKPSSNIKRPRLPLSQARSIKFGSTGQDDTMVSSALVNPLNMTRYLGASCELEFPSSEVSRRGAYGVGLHSPSPRPLTKAGRTTFGTLTNQRHGEAIRNNGGMSLDDTLGVNSASLPSRIEEGGKESISSRFATPIVPTPKSVENLEEAKYPILETWRSLRSSSNEPSLGSDNEDLHSTHGVPLILPFPRSDVEEAPRSDIDTWLNETVEATTIGLSRSLKLFHGTEDLLTSDTSFLRNMAPNPSSPIRLGASPSRLKQGWQSPSGASSNKEDISPSMYTSSPTRPSAQYHQTKTPSRFCQTNPQPTLQRANALPFTRPLTPQGHLSLPPRRKRARVDKLATSRAETEISTARRDFTIHEDKVAEALAQLSPDVERHRKGRGPKRERCMSYWDEDILQPNSQCVSVEVDGAGERMGKAKQVLGESKQAIELTTEKPFVKEAGSASFEFKA</sequence>